<proteinExistence type="predicted"/>
<gene>
    <name evidence="1" type="ORF">FTOL_05023</name>
</gene>
<sequence>MAIDAVTAQLEIASVYEGHDHTAGTRNEVDDILRQWTVTATVGTGDALKDLPLRDEVLLDDSTRSPESLNDFIA</sequence>
<dbReference type="AlphaFoldDB" id="A0AAE8M6U8"/>
<organism evidence="1 2">
    <name type="scientific">Fusarium torulosum</name>
    <dbReference type="NCBI Taxonomy" id="33205"/>
    <lineage>
        <taxon>Eukaryota</taxon>
        <taxon>Fungi</taxon>
        <taxon>Dikarya</taxon>
        <taxon>Ascomycota</taxon>
        <taxon>Pezizomycotina</taxon>
        <taxon>Sordariomycetes</taxon>
        <taxon>Hypocreomycetidae</taxon>
        <taxon>Hypocreales</taxon>
        <taxon>Nectriaceae</taxon>
        <taxon>Fusarium</taxon>
    </lineage>
</organism>
<name>A0AAE8M6U8_9HYPO</name>
<protein>
    <submittedName>
        <fullName evidence="1">Uncharacterized protein</fullName>
    </submittedName>
</protein>
<keyword evidence="2" id="KW-1185">Reference proteome</keyword>
<comment type="caution">
    <text evidence="1">The sequence shown here is derived from an EMBL/GenBank/DDBJ whole genome shotgun (WGS) entry which is preliminary data.</text>
</comment>
<reference evidence="1" key="1">
    <citation type="submission" date="2018-03" db="EMBL/GenBank/DDBJ databases">
        <authorList>
            <person name="Guldener U."/>
        </authorList>
    </citation>
    <scope>NUCLEOTIDE SEQUENCE</scope>
</reference>
<evidence type="ECO:0000313" key="1">
    <source>
        <dbReference type="EMBL" id="SPJ75292.1"/>
    </source>
</evidence>
<evidence type="ECO:0000313" key="2">
    <source>
        <dbReference type="Proteomes" id="UP001187734"/>
    </source>
</evidence>
<dbReference type="Proteomes" id="UP001187734">
    <property type="component" value="Unassembled WGS sequence"/>
</dbReference>
<dbReference type="EMBL" id="ONZP01000154">
    <property type="protein sequence ID" value="SPJ75292.1"/>
    <property type="molecule type" value="Genomic_DNA"/>
</dbReference>
<accession>A0AAE8M6U8</accession>